<dbReference type="SUPFAM" id="SSF53474">
    <property type="entry name" value="alpha/beta-Hydrolases"/>
    <property type="match status" value="1"/>
</dbReference>
<proteinExistence type="predicted"/>
<dbReference type="PANTHER" id="PTHR43798">
    <property type="entry name" value="MONOACYLGLYCEROL LIPASE"/>
    <property type="match status" value="1"/>
</dbReference>
<reference evidence="2 3" key="1">
    <citation type="submission" date="2020-01" db="EMBL/GenBank/DDBJ databases">
        <title>The draft genome sequence of Corallococcus exiguus DSM 14696.</title>
        <authorList>
            <person name="Zhang X."/>
            <person name="Zhu H."/>
        </authorList>
    </citation>
    <scope>NUCLEOTIDE SEQUENCE [LARGE SCALE GENOMIC DNA]</scope>
    <source>
        <strain evidence="2 3">DSM 14696</strain>
    </source>
</reference>
<dbReference type="RefSeq" id="WP_139914796.1">
    <property type="nucleotide sequence ID" value="NZ_CBCSLE010000012.1"/>
</dbReference>
<dbReference type="PANTHER" id="PTHR43798:SF33">
    <property type="entry name" value="HYDROLASE, PUTATIVE (AFU_ORTHOLOGUE AFUA_2G14860)-RELATED"/>
    <property type="match status" value="1"/>
</dbReference>
<protein>
    <submittedName>
        <fullName evidence="2">Haloalkane dehalogenase</fullName>
        <ecNumber evidence="2">3.8.1.5</ecNumber>
    </submittedName>
</protein>
<dbReference type="InterPro" id="IPR029058">
    <property type="entry name" value="AB_hydrolase_fold"/>
</dbReference>
<feature type="domain" description="AB hydrolase-1" evidence="1">
    <location>
        <begin position="24"/>
        <end position="200"/>
    </location>
</feature>
<dbReference type="PRINTS" id="PR00111">
    <property type="entry name" value="ABHYDROLASE"/>
</dbReference>
<comment type="caution">
    <text evidence="2">The sequence shown here is derived from an EMBL/GenBank/DDBJ whole genome shotgun (WGS) entry which is preliminary data.</text>
</comment>
<dbReference type="Pfam" id="PF00561">
    <property type="entry name" value="Abhydrolase_1"/>
    <property type="match status" value="1"/>
</dbReference>
<gene>
    <name evidence="2" type="ORF">GTZ93_06760</name>
</gene>
<dbReference type="GO" id="GO:0016020">
    <property type="term" value="C:membrane"/>
    <property type="evidence" value="ECO:0007669"/>
    <property type="project" value="TreeGrafter"/>
</dbReference>
<keyword evidence="2" id="KW-0378">Hydrolase</keyword>
<dbReference type="EC" id="3.8.1.5" evidence="2"/>
<dbReference type="NCBIfam" id="NF002938">
    <property type="entry name" value="PRK03592.1"/>
    <property type="match status" value="1"/>
</dbReference>
<dbReference type="PRINTS" id="PR00412">
    <property type="entry name" value="EPOXHYDRLASE"/>
</dbReference>
<dbReference type="InterPro" id="IPR050266">
    <property type="entry name" value="AB_hydrolase_sf"/>
</dbReference>
<name>A0A7X4Y5Y8_9BACT</name>
<evidence type="ECO:0000313" key="2">
    <source>
        <dbReference type="EMBL" id="NBC39528.1"/>
    </source>
</evidence>
<dbReference type="Proteomes" id="UP000537825">
    <property type="component" value="Unassembled WGS sequence"/>
</dbReference>
<dbReference type="GO" id="GO:0018786">
    <property type="term" value="F:haloalkane dehalogenase activity"/>
    <property type="evidence" value="ECO:0007669"/>
    <property type="project" value="UniProtKB-EC"/>
</dbReference>
<keyword evidence="3" id="KW-1185">Reference proteome</keyword>
<dbReference type="AlphaFoldDB" id="A0A7X4Y5Y8"/>
<dbReference type="InterPro" id="IPR000639">
    <property type="entry name" value="Epox_hydrolase-like"/>
</dbReference>
<evidence type="ECO:0000259" key="1">
    <source>
        <dbReference type="Pfam" id="PF00561"/>
    </source>
</evidence>
<dbReference type="EMBL" id="JAAAPK010000002">
    <property type="protein sequence ID" value="NBC39528.1"/>
    <property type="molecule type" value="Genomic_DNA"/>
</dbReference>
<evidence type="ECO:0000313" key="3">
    <source>
        <dbReference type="Proteomes" id="UP000537825"/>
    </source>
</evidence>
<dbReference type="InterPro" id="IPR000073">
    <property type="entry name" value="AB_hydrolase_1"/>
</dbReference>
<dbReference type="Gene3D" id="3.40.50.1820">
    <property type="entry name" value="alpha/beta hydrolase"/>
    <property type="match status" value="1"/>
</dbReference>
<accession>A0A7X4Y5Y8</accession>
<organism evidence="2 3">
    <name type="scientific">Corallococcus exiguus</name>
    <dbReference type="NCBI Taxonomy" id="83462"/>
    <lineage>
        <taxon>Bacteria</taxon>
        <taxon>Pseudomonadati</taxon>
        <taxon>Myxococcota</taxon>
        <taxon>Myxococcia</taxon>
        <taxon>Myxococcales</taxon>
        <taxon>Cystobacterineae</taxon>
        <taxon>Myxococcaceae</taxon>
        <taxon>Corallococcus</taxon>
    </lineage>
</organism>
<sequence length="286" mass="32056">MPMVHQVQVLDSFISYREAGTGSPIVFLHGNPTSSHVWRNVIPPLAGRGRCLAPDLIGMGDSGKPDISYRFADHARYLDAWFDALDLRDVVLVGYDWGGVLALDWARRHPDRVRGVAVFETFLRPMRWSDWPPQGEQLFRALRTPGVGEQLVLEQNAFLEKSFANGVQRGLAEGDRAVYQAPYPDAASRRPVLQWPREIPIDGEPADVAAVIERYDTWLAQPSVKPVLLLTFGDTGLNAPSIIEWARANLRSLEIVPLRRAGHHAPEDAPEDIVRALQAWMDRSAW</sequence>